<comment type="caution">
    <text evidence="1">The sequence shown here is derived from an EMBL/GenBank/DDBJ whole genome shotgun (WGS) entry which is preliminary data.</text>
</comment>
<gene>
    <name evidence="1" type="ORF">GCM10007857_44120</name>
</gene>
<evidence type="ECO:0000313" key="1">
    <source>
        <dbReference type="EMBL" id="GLR87701.1"/>
    </source>
</evidence>
<protein>
    <recommendedName>
        <fullName evidence="3">Transposase</fullName>
    </recommendedName>
</protein>
<evidence type="ECO:0008006" key="3">
    <source>
        <dbReference type="Google" id="ProtNLM"/>
    </source>
</evidence>
<dbReference type="Proteomes" id="UP001156905">
    <property type="component" value="Unassembled WGS sequence"/>
</dbReference>
<sequence length="76" mass="8954">MHLLRKFAAELVQKAKWVDELEREASKLLSRPDELRLYMTSADPELPGQVSSTVYTKDEQTMRQCLALLRRRHGRR</sequence>
<dbReference type="EMBL" id="BSOW01000015">
    <property type="protein sequence ID" value="GLR87701.1"/>
    <property type="molecule type" value="Genomic_DNA"/>
</dbReference>
<reference evidence="2" key="1">
    <citation type="journal article" date="2019" name="Int. J. Syst. Evol. Microbiol.">
        <title>The Global Catalogue of Microorganisms (GCM) 10K type strain sequencing project: providing services to taxonomists for standard genome sequencing and annotation.</title>
        <authorList>
            <consortium name="The Broad Institute Genomics Platform"/>
            <consortium name="The Broad Institute Genome Sequencing Center for Infectious Disease"/>
            <person name="Wu L."/>
            <person name="Ma J."/>
        </authorList>
    </citation>
    <scope>NUCLEOTIDE SEQUENCE [LARGE SCALE GENOMIC DNA]</scope>
    <source>
        <strain evidence="2">NBRC 102520</strain>
    </source>
</reference>
<proteinExistence type="predicted"/>
<evidence type="ECO:0000313" key="2">
    <source>
        <dbReference type="Proteomes" id="UP001156905"/>
    </source>
</evidence>
<accession>A0ABQ6B1K0</accession>
<organism evidence="1 2">
    <name type="scientific">Bradyrhizobium iriomotense</name>
    <dbReference type="NCBI Taxonomy" id="441950"/>
    <lineage>
        <taxon>Bacteria</taxon>
        <taxon>Pseudomonadati</taxon>
        <taxon>Pseudomonadota</taxon>
        <taxon>Alphaproteobacteria</taxon>
        <taxon>Hyphomicrobiales</taxon>
        <taxon>Nitrobacteraceae</taxon>
        <taxon>Bradyrhizobium</taxon>
    </lineage>
</organism>
<keyword evidence="2" id="KW-1185">Reference proteome</keyword>
<name>A0ABQ6B1K0_9BRAD</name>